<evidence type="ECO:0000256" key="5">
    <source>
        <dbReference type="SAM" id="Phobius"/>
    </source>
</evidence>
<comment type="caution">
    <text evidence="6">The sequence shown here is derived from an EMBL/GenBank/DDBJ whole genome shotgun (WGS) entry which is preliminary data.</text>
</comment>
<organism evidence="6 7">
    <name type="scientific">Candidatus Lloydbacteria bacterium RIFCSPLOWO2_01_FULL_50_20</name>
    <dbReference type="NCBI Taxonomy" id="1798665"/>
    <lineage>
        <taxon>Bacteria</taxon>
        <taxon>Candidatus Lloydiibacteriota</taxon>
    </lineage>
</organism>
<name>A0A1G2DGH7_9BACT</name>
<keyword evidence="3 5" id="KW-1133">Transmembrane helix</keyword>
<gene>
    <name evidence="6" type="ORF">A2942_01850</name>
</gene>
<dbReference type="InterPro" id="IPR032808">
    <property type="entry name" value="DoxX"/>
</dbReference>
<keyword evidence="2 5" id="KW-0812">Transmembrane</keyword>
<sequence>MDAKRFANILLRLGVGFAFLYPPFDALKNPESWIGYFPQFVRGTMPDDILLFVFGLFEVALAIWIIFGKKIFLPSLIAACLLLAIVLFNLSNFEVLFRDISIATMAFALALGAS</sequence>
<dbReference type="Pfam" id="PF07681">
    <property type="entry name" value="DoxX"/>
    <property type="match status" value="1"/>
</dbReference>
<keyword evidence="4 5" id="KW-0472">Membrane</keyword>
<comment type="subcellular location">
    <subcellularLocation>
        <location evidence="1">Membrane</location>
        <topology evidence="1">Multi-pass membrane protein</topology>
    </subcellularLocation>
</comment>
<evidence type="ECO:0000256" key="1">
    <source>
        <dbReference type="ARBA" id="ARBA00004141"/>
    </source>
</evidence>
<dbReference type="GO" id="GO:0016020">
    <property type="term" value="C:membrane"/>
    <property type="evidence" value="ECO:0007669"/>
    <property type="project" value="UniProtKB-SubCell"/>
</dbReference>
<feature type="transmembrane region" description="Helical" evidence="5">
    <location>
        <begin position="50"/>
        <end position="67"/>
    </location>
</feature>
<evidence type="ECO:0000256" key="4">
    <source>
        <dbReference type="ARBA" id="ARBA00023136"/>
    </source>
</evidence>
<evidence type="ECO:0000313" key="7">
    <source>
        <dbReference type="Proteomes" id="UP000178534"/>
    </source>
</evidence>
<dbReference type="Proteomes" id="UP000178534">
    <property type="component" value="Unassembled WGS sequence"/>
</dbReference>
<evidence type="ECO:0000256" key="3">
    <source>
        <dbReference type="ARBA" id="ARBA00022989"/>
    </source>
</evidence>
<protein>
    <recommendedName>
        <fullName evidence="8">DoxX family protein</fullName>
    </recommendedName>
</protein>
<dbReference type="EMBL" id="MHLP01000031">
    <property type="protein sequence ID" value="OGZ11888.1"/>
    <property type="molecule type" value="Genomic_DNA"/>
</dbReference>
<dbReference type="STRING" id="1798665.A2942_01850"/>
<accession>A0A1G2DGH7</accession>
<evidence type="ECO:0008006" key="8">
    <source>
        <dbReference type="Google" id="ProtNLM"/>
    </source>
</evidence>
<feature type="transmembrane region" description="Helical" evidence="5">
    <location>
        <begin position="72"/>
        <end position="90"/>
    </location>
</feature>
<evidence type="ECO:0000313" key="6">
    <source>
        <dbReference type="EMBL" id="OGZ11888.1"/>
    </source>
</evidence>
<dbReference type="AlphaFoldDB" id="A0A1G2DGH7"/>
<reference evidence="6 7" key="1">
    <citation type="journal article" date="2016" name="Nat. Commun.">
        <title>Thousands of microbial genomes shed light on interconnected biogeochemical processes in an aquifer system.</title>
        <authorList>
            <person name="Anantharaman K."/>
            <person name="Brown C.T."/>
            <person name="Hug L.A."/>
            <person name="Sharon I."/>
            <person name="Castelle C.J."/>
            <person name="Probst A.J."/>
            <person name="Thomas B.C."/>
            <person name="Singh A."/>
            <person name="Wilkins M.J."/>
            <person name="Karaoz U."/>
            <person name="Brodie E.L."/>
            <person name="Williams K.H."/>
            <person name="Hubbard S.S."/>
            <person name="Banfield J.F."/>
        </authorList>
    </citation>
    <scope>NUCLEOTIDE SEQUENCE [LARGE SCALE GENOMIC DNA]</scope>
</reference>
<proteinExistence type="predicted"/>
<evidence type="ECO:0000256" key="2">
    <source>
        <dbReference type="ARBA" id="ARBA00022692"/>
    </source>
</evidence>